<dbReference type="PRINTS" id="PR00469">
    <property type="entry name" value="PNDRDTASEII"/>
</dbReference>
<evidence type="ECO:0000259" key="3">
    <source>
        <dbReference type="Pfam" id="PF07992"/>
    </source>
</evidence>
<organism evidence="4 5">
    <name type="scientific">Candidatus Berkelbacteria bacterium CG10_big_fil_rev_8_21_14_0_10_41_12</name>
    <dbReference type="NCBI Taxonomy" id="1974513"/>
    <lineage>
        <taxon>Bacteria</taxon>
        <taxon>Candidatus Berkelbacteria</taxon>
    </lineage>
</organism>
<reference evidence="5" key="1">
    <citation type="submission" date="2017-09" db="EMBL/GenBank/DDBJ databases">
        <title>Depth-based differentiation of microbial function through sediment-hosted aquifers and enrichment of novel symbionts in the deep terrestrial subsurface.</title>
        <authorList>
            <person name="Probst A.J."/>
            <person name="Ladd B."/>
            <person name="Jarett J.K."/>
            <person name="Geller-Mcgrath D.E."/>
            <person name="Sieber C.M.K."/>
            <person name="Emerson J.B."/>
            <person name="Anantharaman K."/>
            <person name="Thomas B.C."/>
            <person name="Malmstrom R."/>
            <person name="Stieglmeier M."/>
            <person name="Klingl A."/>
            <person name="Woyke T."/>
            <person name="Ryan C.M."/>
            <person name="Banfield J.F."/>
        </authorList>
    </citation>
    <scope>NUCLEOTIDE SEQUENCE [LARGE SCALE GENOMIC DNA]</scope>
</reference>
<evidence type="ECO:0000313" key="5">
    <source>
        <dbReference type="Proteomes" id="UP000228596"/>
    </source>
</evidence>
<accession>A0A2M6WWR4</accession>
<dbReference type="Pfam" id="PF07992">
    <property type="entry name" value="Pyr_redox_2"/>
    <property type="match status" value="1"/>
</dbReference>
<dbReference type="PANTHER" id="PTHR48105">
    <property type="entry name" value="THIOREDOXIN REDUCTASE 1-RELATED-RELATED"/>
    <property type="match status" value="1"/>
</dbReference>
<dbReference type="InterPro" id="IPR050097">
    <property type="entry name" value="Ferredoxin-NADP_redctase_2"/>
</dbReference>
<gene>
    <name evidence="4" type="ORF">COT77_02580</name>
</gene>
<feature type="domain" description="FAD/NAD(P)-binding" evidence="3">
    <location>
        <begin position="3"/>
        <end position="285"/>
    </location>
</feature>
<dbReference type="SUPFAM" id="SSF51905">
    <property type="entry name" value="FAD/NAD(P)-binding domain"/>
    <property type="match status" value="2"/>
</dbReference>
<dbReference type="GO" id="GO:0016491">
    <property type="term" value="F:oxidoreductase activity"/>
    <property type="evidence" value="ECO:0007669"/>
    <property type="project" value="UniProtKB-KW"/>
</dbReference>
<dbReference type="InterPro" id="IPR036188">
    <property type="entry name" value="FAD/NAD-bd_sf"/>
</dbReference>
<sequence length="307" mass="32862">MDYDLIILGGGPAGLTAGIYAQRYNLQTILLTKDIGGQTALSGAIENYPGFDGKTGFELIQKIRSQFETLGGKVVEGITISKLSKDGNMFKVDTNATQNNSLTGKSIIISLGKRHRKLGLEGEDELVGKGLSYCVTCDGMFTKDKDVVIVGSGYSAAEGVLILAKIAKSITVISSADSFSGEPVTIEQVKKISGLKTIFNAKVTRIMSENGFIKEIEYEKDTQKSSINCQFIFVEIGYMPNTELFKEIINLNDKGEIIIDEKNATSLAGVFAAGDITNVLSKQSIIAAGEGAKAAIAANKYLQNTSK</sequence>
<keyword evidence="2" id="KW-0560">Oxidoreductase</keyword>
<protein>
    <submittedName>
        <fullName evidence="4">Thioredoxin-disulfide reductase</fullName>
    </submittedName>
</protein>
<keyword evidence="1" id="KW-0285">Flavoprotein</keyword>
<dbReference type="InterPro" id="IPR023753">
    <property type="entry name" value="FAD/NAD-binding_dom"/>
</dbReference>
<dbReference type="AlphaFoldDB" id="A0A2M6WWR4"/>
<evidence type="ECO:0000256" key="1">
    <source>
        <dbReference type="ARBA" id="ARBA00022630"/>
    </source>
</evidence>
<proteinExistence type="predicted"/>
<dbReference type="PRINTS" id="PR00368">
    <property type="entry name" value="FADPNR"/>
</dbReference>
<comment type="caution">
    <text evidence="4">The sequence shown here is derived from an EMBL/GenBank/DDBJ whole genome shotgun (WGS) entry which is preliminary data.</text>
</comment>
<evidence type="ECO:0000313" key="4">
    <source>
        <dbReference type="EMBL" id="PIT97230.1"/>
    </source>
</evidence>
<evidence type="ECO:0000256" key="2">
    <source>
        <dbReference type="ARBA" id="ARBA00023002"/>
    </source>
</evidence>
<dbReference type="Gene3D" id="3.50.50.60">
    <property type="entry name" value="FAD/NAD(P)-binding domain"/>
    <property type="match status" value="2"/>
</dbReference>
<name>A0A2M6WWR4_9BACT</name>
<dbReference type="Proteomes" id="UP000228596">
    <property type="component" value="Unassembled WGS sequence"/>
</dbReference>
<dbReference type="EMBL" id="PEZV01000027">
    <property type="protein sequence ID" value="PIT97230.1"/>
    <property type="molecule type" value="Genomic_DNA"/>
</dbReference>